<sequence length="396" mass="45243">MPDVSDYRQQGDLAIWGFERLISKYDRRVYDVDDDELSNLSHESLVIAPPDQDNHSHHSKKDLLNRLEHSLLPLLSQHIAKIYLSPDRTHLSITLWVKFDTMSIHCAQTRHIHQADLKIKTSRNSSSLDWATCTTFPTSHYWTALDNPTTGALKLHALFEQTNFWLTGKREINHADSVLETIDRVIRWLKGSELDLIQHGWPRSTRSMADITAQIFGLIYPTTAPKDARKYPYPISNAVIHLGKSILPILKLSRIFINKLTKRGMNTNRLPLFTRMRTDQLVSLAGLPGELGKVLSDILSCLQGACTTARSLATIGSTLTRLARKLQECFEYPLVLITEYFIPLIPDPDDQDRNYFTSWFATWPTELELAVCNLTNAAQIFNQNPRNLRFSIPRIA</sequence>
<dbReference type="AlphaFoldDB" id="A0A0L0UUW8"/>
<reference evidence="2" key="1">
    <citation type="submission" date="2014-03" db="EMBL/GenBank/DDBJ databases">
        <title>The Genome Sequence of Puccinia striiformis f. sp. tritici PST-78.</title>
        <authorList>
            <consortium name="The Broad Institute Genome Sequencing Platform"/>
            <person name="Cuomo C."/>
            <person name="Hulbert S."/>
            <person name="Chen X."/>
            <person name="Walker B."/>
            <person name="Young S.K."/>
            <person name="Zeng Q."/>
            <person name="Gargeya S."/>
            <person name="Fitzgerald M."/>
            <person name="Haas B."/>
            <person name="Abouelleil A."/>
            <person name="Alvarado L."/>
            <person name="Arachchi H.M."/>
            <person name="Berlin A.M."/>
            <person name="Chapman S.B."/>
            <person name="Goldberg J."/>
            <person name="Griggs A."/>
            <person name="Gujja S."/>
            <person name="Hansen M."/>
            <person name="Howarth C."/>
            <person name="Imamovic A."/>
            <person name="Larimer J."/>
            <person name="McCowan C."/>
            <person name="Montmayeur A."/>
            <person name="Murphy C."/>
            <person name="Neiman D."/>
            <person name="Pearson M."/>
            <person name="Priest M."/>
            <person name="Roberts A."/>
            <person name="Saif S."/>
            <person name="Shea T."/>
            <person name="Sisk P."/>
            <person name="Sykes S."/>
            <person name="Wortman J."/>
            <person name="Nusbaum C."/>
            <person name="Birren B."/>
        </authorList>
    </citation>
    <scope>NUCLEOTIDE SEQUENCE [LARGE SCALE GENOMIC DNA]</scope>
    <source>
        <strain evidence="2">race PST-78</strain>
    </source>
</reference>
<proteinExistence type="predicted"/>
<comment type="caution">
    <text evidence="1">The sequence shown here is derived from an EMBL/GenBank/DDBJ whole genome shotgun (WGS) entry which is preliminary data.</text>
</comment>
<dbReference type="PANTHER" id="PTHR33069:SF3">
    <property type="entry name" value="DYNEIN HEAVY CHAIN TAIL DOMAIN-CONTAINING PROTEIN"/>
    <property type="match status" value="1"/>
</dbReference>
<gene>
    <name evidence="1" type="ORF">PSTG_16026</name>
</gene>
<evidence type="ECO:0000313" key="2">
    <source>
        <dbReference type="Proteomes" id="UP000054564"/>
    </source>
</evidence>
<dbReference type="PANTHER" id="PTHR33069">
    <property type="entry name" value="CHROMOSOME 7, WHOLE GENOME SHOTGUN SEQUENCE-RELATED"/>
    <property type="match status" value="1"/>
</dbReference>
<organism evidence="1 2">
    <name type="scientific">Puccinia striiformis f. sp. tritici PST-78</name>
    <dbReference type="NCBI Taxonomy" id="1165861"/>
    <lineage>
        <taxon>Eukaryota</taxon>
        <taxon>Fungi</taxon>
        <taxon>Dikarya</taxon>
        <taxon>Basidiomycota</taxon>
        <taxon>Pucciniomycotina</taxon>
        <taxon>Pucciniomycetes</taxon>
        <taxon>Pucciniales</taxon>
        <taxon>Pucciniaceae</taxon>
        <taxon>Puccinia</taxon>
    </lineage>
</organism>
<name>A0A0L0UUW8_9BASI</name>
<evidence type="ECO:0000313" key="1">
    <source>
        <dbReference type="EMBL" id="KNE90534.1"/>
    </source>
</evidence>
<accession>A0A0L0UUW8</accession>
<dbReference type="EMBL" id="AJIL01000252">
    <property type="protein sequence ID" value="KNE90534.1"/>
    <property type="molecule type" value="Genomic_DNA"/>
</dbReference>
<keyword evidence="2" id="KW-1185">Reference proteome</keyword>
<protein>
    <submittedName>
        <fullName evidence="1">Uncharacterized protein</fullName>
    </submittedName>
</protein>
<dbReference type="Proteomes" id="UP000054564">
    <property type="component" value="Unassembled WGS sequence"/>
</dbReference>